<accession>A0A482WCA2</accession>
<sequence>MVERLKKFENTPSVPVLRSFVFNFLKCYLSTKSFDKLLICMLVMLVIFAKLEGKGKGKKENVRQIMEAAPSSSLRHLSQQVHLSVGSCDTVTKKDLHLFPYRLTFVQELHENDFPQSTEFCQWVLGTFDDNLPQTTFFTDEVWFHLNAYHPRKVVVWVAVSCRRIIGPYFFDGNINDVRYREEILTPFLNELHNDELIFGYFQQDHATCHTTRVTV</sequence>
<dbReference type="GO" id="GO:0003676">
    <property type="term" value="F:nucleic acid binding"/>
    <property type="evidence" value="ECO:0007669"/>
    <property type="project" value="InterPro"/>
</dbReference>
<reference evidence="1 2" key="1">
    <citation type="submission" date="2017-03" db="EMBL/GenBank/DDBJ databases">
        <title>Genome of the blue death feigning beetle - Asbolus verrucosus.</title>
        <authorList>
            <person name="Rider S.D."/>
        </authorList>
    </citation>
    <scope>NUCLEOTIDE SEQUENCE [LARGE SCALE GENOMIC DNA]</scope>
    <source>
        <strain evidence="1">Butters</strain>
        <tissue evidence="1">Head and leg muscle</tissue>
    </source>
</reference>
<dbReference type="PANTHER" id="PTHR47326:SF1">
    <property type="entry name" value="HTH PSQ-TYPE DOMAIN-CONTAINING PROTEIN"/>
    <property type="match status" value="1"/>
</dbReference>
<name>A0A482WCA2_ASBVE</name>
<dbReference type="EMBL" id="QDEB01009580">
    <property type="protein sequence ID" value="RZC42259.1"/>
    <property type="molecule type" value="Genomic_DNA"/>
</dbReference>
<proteinExistence type="predicted"/>
<dbReference type="Gene3D" id="3.30.420.10">
    <property type="entry name" value="Ribonuclease H-like superfamily/Ribonuclease H"/>
    <property type="match status" value="1"/>
</dbReference>
<dbReference type="Proteomes" id="UP000292052">
    <property type="component" value="Unassembled WGS sequence"/>
</dbReference>
<dbReference type="InterPro" id="IPR036397">
    <property type="entry name" value="RNaseH_sf"/>
</dbReference>
<dbReference type="OrthoDB" id="8195099at2759"/>
<protein>
    <submittedName>
        <fullName evidence="1">DDE 3 domain containing protein</fullName>
    </submittedName>
</protein>
<evidence type="ECO:0000313" key="2">
    <source>
        <dbReference type="Proteomes" id="UP000292052"/>
    </source>
</evidence>
<dbReference type="PANTHER" id="PTHR47326">
    <property type="entry name" value="TRANSPOSABLE ELEMENT TC3 TRANSPOSASE-LIKE PROTEIN"/>
    <property type="match status" value="1"/>
</dbReference>
<evidence type="ECO:0000313" key="1">
    <source>
        <dbReference type="EMBL" id="RZC42259.1"/>
    </source>
</evidence>
<dbReference type="STRING" id="1661398.A0A482WCA2"/>
<gene>
    <name evidence="1" type="ORF">BDFB_009257</name>
</gene>
<comment type="caution">
    <text evidence="1">The sequence shown here is derived from an EMBL/GenBank/DDBJ whole genome shotgun (WGS) entry which is preliminary data.</text>
</comment>
<organism evidence="1 2">
    <name type="scientific">Asbolus verrucosus</name>
    <name type="common">Desert ironclad beetle</name>
    <dbReference type="NCBI Taxonomy" id="1661398"/>
    <lineage>
        <taxon>Eukaryota</taxon>
        <taxon>Metazoa</taxon>
        <taxon>Ecdysozoa</taxon>
        <taxon>Arthropoda</taxon>
        <taxon>Hexapoda</taxon>
        <taxon>Insecta</taxon>
        <taxon>Pterygota</taxon>
        <taxon>Neoptera</taxon>
        <taxon>Endopterygota</taxon>
        <taxon>Coleoptera</taxon>
        <taxon>Polyphaga</taxon>
        <taxon>Cucujiformia</taxon>
        <taxon>Tenebrionidae</taxon>
        <taxon>Pimeliinae</taxon>
        <taxon>Asbolus</taxon>
    </lineage>
</organism>
<dbReference type="AlphaFoldDB" id="A0A482WCA2"/>
<keyword evidence="2" id="KW-1185">Reference proteome</keyword>